<evidence type="ECO:0000313" key="5">
    <source>
        <dbReference type="Proteomes" id="UP000308549"/>
    </source>
</evidence>
<dbReference type="Gene3D" id="3.30.1490.10">
    <property type="match status" value="1"/>
</dbReference>
<dbReference type="SUPFAM" id="SSF56047">
    <property type="entry name" value="Ribosomal protein S8"/>
    <property type="match status" value="2"/>
</dbReference>
<dbReference type="Pfam" id="PF00410">
    <property type="entry name" value="Ribosomal_S8"/>
    <property type="match status" value="1"/>
</dbReference>
<evidence type="ECO:0000313" key="4">
    <source>
        <dbReference type="EMBL" id="TKA32354.1"/>
    </source>
</evidence>
<dbReference type="InterPro" id="IPR035987">
    <property type="entry name" value="Ribosomal_uS8_sf"/>
</dbReference>
<gene>
    <name evidence="4" type="ORF">B0A50_01460</name>
</gene>
<dbReference type="GO" id="GO:0003735">
    <property type="term" value="F:structural constituent of ribosome"/>
    <property type="evidence" value="ECO:0007669"/>
    <property type="project" value="InterPro"/>
</dbReference>
<protein>
    <recommendedName>
        <fullName evidence="6">Ribosomal protein S8</fullName>
    </recommendedName>
</protein>
<keyword evidence="5" id="KW-1185">Reference proteome</keyword>
<dbReference type="Proteomes" id="UP000308549">
    <property type="component" value="Unassembled WGS sequence"/>
</dbReference>
<accession>A0A4U0UAV8</accession>
<name>A0A4U0UAV8_9PEZI</name>
<comment type="caution">
    <text evidence="4">The sequence shown here is derived from an EMBL/GenBank/DDBJ whole genome shotgun (WGS) entry which is preliminary data.</text>
</comment>
<dbReference type="Gene3D" id="3.30.1370.30">
    <property type="match status" value="1"/>
</dbReference>
<dbReference type="GO" id="GO:0005840">
    <property type="term" value="C:ribosome"/>
    <property type="evidence" value="ECO:0007669"/>
    <property type="project" value="UniProtKB-KW"/>
</dbReference>
<dbReference type="EMBL" id="NAJL01000005">
    <property type="protein sequence ID" value="TKA32354.1"/>
    <property type="molecule type" value="Genomic_DNA"/>
</dbReference>
<reference evidence="4 5" key="1">
    <citation type="submission" date="2017-03" db="EMBL/GenBank/DDBJ databases">
        <title>Genomes of endolithic fungi from Antarctica.</title>
        <authorList>
            <person name="Coleine C."/>
            <person name="Masonjones S."/>
            <person name="Stajich J.E."/>
        </authorList>
    </citation>
    <scope>NUCLEOTIDE SEQUENCE [LARGE SCALE GENOMIC DNA]</scope>
    <source>
        <strain evidence="4 5">CCFEE 6315</strain>
    </source>
</reference>
<keyword evidence="3" id="KW-0687">Ribonucleoprotein</keyword>
<dbReference type="GO" id="GO:1990904">
    <property type="term" value="C:ribonucleoprotein complex"/>
    <property type="evidence" value="ECO:0007669"/>
    <property type="project" value="UniProtKB-KW"/>
</dbReference>
<dbReference type="AlphaFoldDB" id="A0A4U0UAV8"/>
<evidence type="ECO:0000256" key="3">
    <source>
        <dbReference type="ARBA" id="ARBA00023274"/>
    </source>
</evidence>
<dbReference type="OrthoDB" id="10264728at2759"/>
<comment type="similarity">
    <text evidence="1">Belongs to the universal ribosomal protein uS8 family.</text>
</comment>
<evidence type="ECO:0000256" key="2">
    <source>
        <dbReference type="ARBA" id="ARBA00022980"/>
    </source>
</evidence>
<keyword evidence="2" id="KW-0689">Ribosomal protein</keyword>
<dbReference type="InterPro" id="IPR000630">
    <property type="entry name" value="Ribosomal_uS8"/>
</dbReference>
<evidence type="ECO:0008006" key="6">
    <source>
        <dbReference type="Google" id="ProtNLM"/>
    </source>
</evidence>
<organism evidence="4 5">
    <name type="scientific">Salinomyces thailandicus</name>
    <dbReference type="NCBI Taxonomy" id="706561"/>
    <lineage>
        <taxon>Eukaryota</taxon>
        <taxon>Fungi</taxon>
        <taxon>Dikarya</taxon>
        <taxon>Ascomycota</taxon>
        <taxon>Pezizomycotina</taxon>
        <taxon>Dothideomycetes</taxon>
        <taxon>Dothideomycetidae</taxon>
        <taxon>Mycosphaerellales</taxon>
        <taxon>Teratosphaeriaceae</taxon>
        <taxon>Salinomyces</taxon>
    </lineage>
</organism>
<dbReference type="GO" id="GO:0006412">
    <property type="term" value="P:translation"/>
    <property type="evidence" value="ECO:0007669"/>
    <property type="project" value="InterPro"/>
</dbReference>
<evidence type="ECO:0000256" key="1">
    <source>
        <dbReference type="ARBA" id="ARBA00006471"/>
    </source>
</evidence>
<proteinExistence type="inferred from homology"/>
<sequence length="347" mass="37713">MSLVNLAHVCSHLQNASMARLGLTSIPYTKLHASLAQLLHKQGFLSQVHLGGPSPPAACFPAAVPDNHHISAAPHRDRSPTSPEAALDDVVHNRARTPAALRALGYDTASIAHALDAGRLTLSELDAAGWTEPALDFLLTRTLTPPGELQPLAPEAQSLVDNANLPSHLERLPVDLPAAELSSRLRHRLLSRQVITRDLLAYIAGPAAFHTPRQLAQTRPALSHLSLDLPTSQPPATLPPEYRDPHALEHPSRITHSNRASRRLWLGLKYWEGSPVLTKARLISKPTKRLWLNSRELGLVVRGSAAGEVRGMGKVGECVFVSTDRGVMEARECVERRVGGTALCRVW</sequence>